<accession>A0A5B7J6A4</accession>
<evidence type="ECO:0000256" key="1">
    <source>
        <dbReference type="SAM" id="MobiDB-lite"/>
    </source>
</evidence>
<name>A0A5B7J6A4_PORTR</name>
<feature type="region of interest" description="Disordered" evidence="1">
    <location>
        <begin position="36"/>
        <end position="74"/>
    </location>
</feature>
<dbReference type="AlphaFoldDB" id="A0A5B7J6A4"/>
<gene>
    <name evidence="2" type="ORF">E2C01_086778</name>
</gene>
<protein>
    <submittedName>
        <fullName evidence="2">Uncharacterized protein</fullName>
    </submittedName>
</protein>
<evidence type="ECO:0000313" key="3">
    <source>
        <dbReference type="Proteomes" id="UP000324222"/>
    </source>
</evidence>
<dbReference type="Proteomes" id="UP000324222">
    <property type="component" value="Unassembled WGS sequence"/>
</dbReference>
<reference evidence="2 3" key="1">
    <citation type="submission" date="2019-05" db="EMBL/GenBank/DDBJ databases">
        <title>Another draft genome of Portunus trituberculatus and its Hox gene families provides insights of decapod evolution.</title>
        <authorList>
            <person name="Jeong J.-H."/>
            <person name="Song I."/>
            <person name="Kim S."/>
            <person name="Choi T."/>
            <person name="Kim D."/>
            <person name="Ryu S."/>
            <person name="Kim W."/>
        </authorList>
    </citation>
    <scope>NUCLEOTIDE SEQUENCE [LARGE SCALE GENOMIC DNA]</scope>
    <source>
        <tissue evidence="2">Muscle</tissue>
    </source>
</reference>
<dbReference type="EMBL" id="VSRR010088749">
    <property type="protein sequence ID" value="MPC91722.1"/>
    <property type="molecule type" value="Genomic_DNA"/>
</dbReference>
<proteinExistence type="predicted"/>
<keyword evidence="3" id="KW-1185">Reference proteome</keyword>
<feature type="compositionally biased region" description="Basic and acidic residues" evidence="1">
    <location>
        <begin position="39"/>
        <end position="48"/>
    </location>
</feature>
<evidence type="ECO:0000313" key="2">
    <source>
        <dbReference type="EMBL" id="MPC91722.1"/>
    </source>
</evidence>
<organism evidence="2 3">
    <name type="scientific">Portunus trituberculatus</name>
    <name type="common">Swimming crab</name>
    <name type="synonym">Neptunus trituberculatus</name>
    <dbReference type="NCBI Taxonomy" id="210409"/>
    <lineage>
        <taxon>Eukaryota</taxon>
        <taxon>Metazoa</taxon>
        <taxon>Ecdysozoa</taxon>
        <taxon>Arthropoda</taxon>
        <taxon>Crustacea</taxon>
        <taxon>Multicrustacea</taxon>
        <taxon>Malacostraca</taxon>
        <taxon>Eumalacostraca</taxon>
        <taxon>Eucarida</taxon>
        <taxon>Decapoda</taxon>
        <taxon>Pleocyemata</taxon>
        <taxon>Brachyura</taxon>
        <taxon>Eubrachyura</taxon>
        <taxon>Portunoidea</taxon>
        <taxon>Portunidae</taxon>
        <taxon>Portuninae</taxon>
        <taxon>Portunus</taxon>
    </lineage>
</organism>
<comment type="caution">
    <text evidence="2">The sequence shown here is derived from an EMBL/GenBank/DDBJ whole genome shotgun (WGS) entry which is preliminary data.</text>
</comment>
<sequence length="74" mass="7821">MVSVSAGGGGVGEGKRRGLAACGKWRGGQRAVFMGGRLTGREKVETGRTVRRGKGRGEMGEEEERATEVGGRHY</sequence>